<dbReference type="Proteomes" id="UP001199916">
    <property type="component" value="Unassembled WGS sequence"/>
</dbReference>
<keyword evidence="10" id="KW-1185">Reference proteome</keyword>
<dbReference type="HAMAP" id="MF_01114">
    <property type="entry name" value="RecX"/>
    <property type="match status" value="1"/>
</dbReference>
<comment type="subcellular location">
    <subcellularLocation>
        <location evidence="1 5">Cytoplasm</location>
    </subcellularLocation>
</comment>
<dbReference type="InterPro" id="IPR053925">
    <property type="entry name" value="RecX_HTH_3rd"/>
</dbReference>
<evidence type="ECO:0000256" key="1">
    <source>
        <dbReference type="ARBA" id="ARBA00004496"/>
    </source>
</evidence>
<dbReference type="RefSeq" id="WP_233695469.1">
    <property type="nucleotide sequence ID" value="NZ_JAJNBZ010000001.1"/>
</dbReference>
<feature type="domain" description="RecX first three-helical" evidence="8">
    <location>
        <begin position="68"/>
        <end position="107"/>
    </location>
</feature>
<accession>A0ABS8YB17</accession>
<evidence type="ECO:0000259" key="8">
    <source>
        <dbReference type="Pfam" id="PF21982"/>
    </source>
</evidence>
<dbReference type="InterPro" id="IPR053926">
    <property type="entry name" value="RecX_HTH_1st"/>
</dbReference>
<dbReference type="Pfam" id="PF21981">
    <property type="entry name" value="RecX_HTH3"/>
    <property type="match status" value="1"/>
</dbReference>
<gene>
    <name evidence="5" type="primary">recX</name>
    <name evidence="9" type="ORF">LQV63_02200</name>
</gene>
<comment type="similarity">
    <text evidence="2 5">Belongs to the RecX family.</text>
</comment>
<dbReference type="Pfam" id="PF21982">
    <property type="entry name" value="RecX_HTH1"/>
    <property type="match status" value="1"/>
</dbReference>
<organism evidence="9 10">
    <name type="scientific">Paenibacillus profundus</name>
    <dbReference type="NCBI Taxonomy" id="1173085"/>
    <lineage>
        <taxon>Bacteria</taxon>
        <taxon>Bacillati</taxon>
        <taxon>Bacillota</taxon>
        <taxon>Bacilli</taxon>
        <taxon>Bacillales</taxon>
        <taxon>Paenibacillaceae</taxon>
        <taxon>Paenibacillus</taxon>
    </lineage>
</organism>
<evidence type="ECO:0000259" key="6">
    <source>
        <dbReference type="Pfam" id="PF02631"/>
    </source>
</evidence>
<sequence>MSDKERIVSIVRVERDEKQAGRYIIHLDQASPLNVHEAVMIKYRLLKGTELSLDSLDEILRADEGNKAYVQSIKYLQRKPRTRMELARNLAQKGYEEGIIQEVLDRLEQEWLVDDQAYAHQWTNQRVTRHMKGRRWIQHELKQKGVHEQHISSAIEAIEPEQEWESAMQAARKKWRQTKGELHLRKQKVAAFLARRGYPMDIARRAAYQAADEQEAENEVWDGEEGE</sequence>
<dbReference type="EMBL" id="JAJNBZ010000001">
    <property type="protein sequence ID" value="MCE5168132.1"/>
    <property type="molecule type" value="Genomic_DNA"/>
</dbReference>
<dbReference type="InterPro" id="IPR053924">
    <property type="entry name" value="RecX_HTH_2nd"/>
</dbReference>
<name>A0ABS8YB17_9BACL</name>
<evidence type="ECO:0000256" key="4">
    <source>
        <dbReference type="ARBA" id="ARBA00022490"/>
    </source>
</evidence>
<evidence type="ECO:0000256" key="5">
    <source>
        <dbReference type="HAMAP-Rule" id="MF_01114"/>
    </source>
</evidence>
<comment type="function">
    <text evidence="5">Modulates RecA activity.</text>
</comment>
<dbReference type="Gene3D" id="1.10.10.10">
    <property type="entry name" value="Winged helix-like DNA-binding domain superfamily/Winged helix DNA-binding domain"/>
    <property type="match status" value="3"/>
</dbReference>
<dbReference type="Pfam" id="PF02631">
    <property type="entry name" value="RecX_HTH2"/>
    <property type="match status" value="1"/>
</dbReference>
<dbReference type="PANTHER" id="PTHR33602">
    <property type="entry name" value="REGULATORY PROTEIN RECX FAMILY PROTEIN"/>
    <property type="match status" value="1"/>
</dbReference>
<dbReference type="InterPro" id="IPR003783">
    <property type="entry name" value="Regulatory_RecX"/>
</dbReference>
<reference evidence="9 10" key="1">
    <citation type="submission" date="2021-11" db="EMBL/GenBank/DDBJ databases">
        <title>Draft genome sequence of Paenibacillus profundus YoMME, a new Gram-positive bacteria with exoelectrogenic properties.</title>
        <authorList>
            <person name="Hubenova Y."/>
            <person name="Hubenova E."/>
            <person name="Manasiev Y."/>
            <person name="Peykov S."/>
            <person name="Mitov M."/>
        </authorList>
    </citation>
    <scope>NUCLEOTIDE SEQUENCE [LARGE SCALE GENOMIC DNA]</scope>
    <source>
        <strain evidence="9 10">YoMME</strain>
    </source>
</reference>
<evidence type="ECO:0000256" key="3">
    <source>
        <dbReference type="ARBA" id="ARBA00018111"/>
    </source>
</evidence>
<evidence type="ECO:0000313" key="10">
    <source>
        <dbReference type="Proteomes" id="UP001199916"/>
    </source>
</evidence>
<dbReference type="InterPro" id="IPR036388">
    <property type="entry name" value="WH-like_DNA-bd_sf"/>
</dbReference>
<comment type="caution">
    <text evidence="9">The sequence shown here is derived from an EMBL/GenBank/DDBJ whole genome shotgun (WGS) entry which is preliminary data.</text>
</comment>
<feature type="domain" description="RecX third three-helical" evidence="7">
    <location>
        <begin position="161"/>
        <end position="206"/>
    </location>
</feature>
<dbReference type="PANTHER" id="PTHR33602:SF1">
    <property type="entry name" value="REGULATORY PROTEIN RECX FAMILY PROTEIN"/>
    <property type="match status" value="1"/>
</dbReference>
<protein>
    <recommendedName>
        <fullName evidence="3 5">Regulatory protein RecX</fullName>
    </recommendedName>
</protein>
<proteinExistence type="inferred from homology"/>
<feature type="domain" description="RecX second three-helical" evidence="6">
    <location>
        <begin position="114"/>
        <end position="154"/>
    </location>
</feature>
<keyword evidence="4 5" id="KW-0963">Cytoplasm</keyword>
<evidence type="ECO:0000259" key="7">
    <source>
        <dbReference type="Pfam" id="PF21981"/>
    </source>
</evidence>
<evidence type="ECO:0000256" key="2">
    <source>
        <dbReference type="ARBA" id="ARBA00009695"/>
    </source>
</evidence>
<evidence type="ECO:0000313" key="9">
    <source>
        <dbReference type="EMBL" id="MCE5168132.1"/>
    </source>
</evidence>